<keyword evidence="2" id="KW-1133">Transmembrane helix</keyword>
<feature type="compositionally biased region" description="Low complexity" evidence="1">
    <location>
        <begin position="1"/>
        <end position="11"/>
    </location>
</feature>
<feature type="compositionally biased region" description="Polar residues" evidence="1">
    <location>
        <begin position="47"/>
        <end position="58"/>
    </location>
</feature>
<dbReference type="Proteomes" id="UP000612055">
    <property type="component" value="Unassembled WGS sequence"/>
</dbReference>
<feature type="compositionally biased region" description="Low complexity" evidence="1">
    <location>
        <begin position="19"/>
        <end position="28"/>
    </location>
</feature>
<feature type="region of interest" description="Disordered" evidence="1">
    <location>
        <begin position="360"/>
        <end position="427"/>
    </location>
</feature>
<evidence type="ECO:0000256" key="1">
    <source>
        <dbReference type="SAM" id="MobiDB-lite"/>
    </source>
</evidence>
<feature type="transmembrane region" description="Helical" evidence="2">
    <location>
        <begin position="187"/>
        <end position="209"/>
    </location>
</feature>
<name>A0A835XEY8_9CHLO</name>
<keyword evidence="4" id="KW-1185">Reference proteome</keyword>
<reference evidence="3" key="1">
    <citation type="journal article" date="2020" name="bioRxiv">
        <title>Comparative genomics of Chlamydomonas.</title>
        <authorList>
            <person name="Craig R.J."/>
            <person name="Hasan A.R."/>
            <person name="Ness R.W."/>
            <person name="Keightley P.D."/>
        </authorList>
    </citation>
    <scope>NUCLEOTIDE SEQUENCE</scope>
    <source>
        <strain evidence="3">CCAP 11/70</strain>
    </source>
</reference>
<comment type="caution">
    <text evidence="3">The sequence shown here is derived from an EMBL/GenBank/DDBJ whole genome shotgun (WGS) entry which is preliminary data.</text>
</comment>
<feature type="region of interest" description="Disordered" evidence="1">
    <location>
        <begin position="291"/>
        <end position="312"/>
    </location>
</feature>
<feature type="region of interest" description="Disordered" evidence="1">
    <location>
        <begin position="1"/>
        <end position="119"/>
    </location>
</feature>
<evidence type="ECO:0000313" key="4">
    <source>
        <dbReference type="Proteomes" id="UP000612055"/>
    </source>
</evidence>
<feature type="transmembrane region" description="Helical" evidence="2">
    <location>
        <begin position="147"/>
        <end position="167"/>
    </location>
</feature>
<evidence type="ECO:0000313" key="3">
    <source>
        <dbReference type="EMBL" id="KAG2482838.1"/>
    </source>
</evidence>
<feature type="region of interest" description="Disordered" evidence="1">
    <location>
        <begin position="251"/>
        <end position="270"/>
    </location>
</feature>
<accession>A0A835XEY8</accession>
<protein>
    <submittedName>
        <fullName evidence="3">Uncharacterized protein</fullName>
    </submittedName>
</protein>
<feature type="compositionally biased region" description="Gly residues" evidence="1">
    <location>
        <begin position="291"/>
        <end position="303"/>
    </location>
</feature>
<dbReference type="EMBL" id="JAEHOE010000200">
    <property type="protein sequence ID" value="KAG2482838.1"/>
    <property type="molecule type" value="Genomic_DNA"/>
</dbReference>
<organism evidence="3 4">
    <name type="scientific">Edaphochlamys debaryana</name>
    <dbReference type="NCBI Taxonomy" id="47281"/>
    <lineage>
        <taxon>Eukaryota</taxon>
        <taxon>Viridiplantae</taxon>
        <taxon>Chlorophyta</taxon>
        <taxon>core chlorophytes</taxon>
        <taxon>Chlorophyceae</taxon>
        <taxon>CS clade</taxon>
        <taxon>Chlamydomonadales</taxon>
        <taxon>Chlamydomonadales incertae sedis</taxon>
        <taxon>Edaphochlamys</taxon>
    </lineage>
</organism>
<feature type="compositionally biased region" description="Low complexity" evidence="1">
    <location>
        <begin position="414"/>
        <end position="427"/>
    </location>
</feature>
<keyword evidence="2" id="KW-0472">Membrane</keyword>
<proteinExistence type="predicted"/>
<gene>
    <name evidence="3" type="ORF">HYH03_018275</name>
</gene>
<sequence>MLLSRGGLSSALRREHGWPRPVAALPRPAVHRGPRVLRPLALASASRVESSGVESTGDSAHDGPHAVNGPSQLGPPADHPETPAPPRLDDGTGDTPSSADGGSGSETGSGSGSGGGGRSGGRVALRGFGFGGDRGPRRGPVNAAVEAGVYASLSLLGGIAIIAIAIVEGCRKIEAAFAEAGEVFMEAFGAVGEAFGAAMTLVVVAPIAAIGAMCTALVDGIVTASAATCAAALAYLGSEVALEWWEAQQAKRAREPRLDPSGRSDAWPRRKRAREAAAAAAAAAAGVTGAAGGGAGHGNGGEAGRAAAGEEAAEDWAREARRVALQTAAAFAAAAGVFAVRALTNANHATSVYDDIMRTARPSYGSSSSRRSTFGDALSDPSSSAVPSAAAAPQLQPASRRLNGAWSDGEEDSSTGLSSSSTGVSSG</sequence>
<feature type="compositionally biased region" description="Low complexity" evidence="1">
    <location>
        <begin position="366"/>
        <end position="399"/>
    </location>
</feature>
<dbReference type="AlphaFoldDB" id="A0A835XEY8"/>
<feature type="compositionally biased region" description="Basic and acidic residues" evidence="1">
    <location>
        <begin position="252"/>
        <end position="268"/>
    </location>
</feature>
<keyword evidence="2" id="KW-0812">Transmembrane</keyword>
<feature type="transmembrane region" description="Helical" evidence="2">
    <location>
        <begin position="216"/>
        <end position="236"/>
    </location>
</feature>
<feature type="compositionally biased region" description="Gly residues" evidence="1">
    <location>
        <begin position="101"/>
        <end position="119"/>
    </location>
</feature>
<evidence type="ECO:0000256" key="2">
    <source>
        <dbReference type="SAM" id="Phobius"/>
    </source>
</evidence>